<evidence type="ECO:0008006" key="4">
    <source>
        <dbReference type="Google" id="ProtNLM"/>
    </source>
</evidence>
<feature type="transmembrane region" description="Helical" evidence="1">
    <location>
        <begin position="70"/>
        <end position="95"/>
    </location>
</feature>
<comment type="caution">
    <text evidence="2">The sequence shown here is derived from an EMBL/GenBank/DDBJ whole genome shotgun (WGS) entry which is preliminary data.</text>
</comment>
<protein>
    <recommendedName>
        <fullName evidence="4">ResB-like domain-containing protein</fullName>
    </recommendedName>
</protein>
<feature type="transmembrane region" description="Helical" evidence="1">
    <location>
        <begin position="12"/>
        <end position="39"/>
    </location>
</feature>
<keyword evidence="1" id="KW-0472">Membrane</keyword>
<feature type="transmembrane region" description="Helical" evidence="1">
    <location>
        <begin position="107"/>
        <end position="125"/>
    </location>
</feature>
<dbReference type="AlphaFoldDB" id="A0A8J6QS53"/>
<dbReference type="EMBL" id="JACWUN010000016">
    <property type="protein sequence ID" value="MBD1401483.1"/>
    <property type="molecule type" value="Genomic_DNA"/>
</dbReference>
<evidence type="ECO:0000313" key="3">
    <source>
        <dbReference type="Proteomes" id="UP000632828"/>
    </source>
</evidence>
<sequence>MSKNPSWVGSLWSLLCSLKLAIVLASCATLIAVGGSLLMPANPQVFTPLDEMILKDWLVDIAPQSPFLTWWVPTAAVLVLLLGLNTLCCVIDWLLHIRVRWRKSGEYLIHFGFFLIVCAFLWGNLTGYRAGGQPIFVGQSVEVPPHGLVLKLEEVQPLEGPGGRIMEMANTLALYRGDELLKRVETRANHPLTWGGLVVIPANAGQVMMGGRLRTYSLMTVNYDPGANLALAGSVAMGCGVLFAMFSFYRKRSSGDHPDIE</sequence>
<dbReference type="Proteomes" id="UP000632828">
    <property type="component" value="Unassembled WGS sequence"/>
</dbReference>
<organism evidence="2 3">
    <name type="scientific">Pelovirga terrestris</name>
    <dbReference type="NCBI Taxonomy" id="2771352"/>
    <lineage>
        <taxon>Bacteria</taxon>
        <taxon>Pseudomonadati</taxon>
        <taxon>Thermodesulfobacteriota</taxon>
        <taxon>Desulfuromonadia</taxon>
        <taxon>Geobacterales</taxon>
        <taxon>Geobacteraceae</taxon>
        <taxon>Pelovirga</taxon>
    </lineage>
</organism>
<accession>A0A8J6QS53</accession>
<reference evidence="2" key="1">
    <citation type="submission" date="2020-09" db="EMBL/GenBank/DDBJ databases">
        <title>Pelobacter alkaliphilus sp. nov., a novel anaerobic arsenate-reducing bacterium from terrestrial mud volcano.</title>
        <authorList>
            <person name="Khomyakova M.A."/>
            <person name="Merkel A.Y."/>
            <person name="Slobodkin A.I."/>
        </authorList>
    </citation>
    <scope>NUCLEOTIDE SEQUENCE</scope>
    <source>
        <strain evidence="2">M08fum</strain>
    </source>
</reference>
<dbReference type="RefSeq" id="WP_191157141.1">
    <property type="nucleotide sequence ID" value="NZ_JACWUN010000016.1"/>
</dbReference>
<keyword evidence="1" id="KW-0812">Transmembrane</keyword>
<proteinExistence type="predicted"/>
<keyword evidence="3" id="KW-1185">Reference proteome</keyword>
<name>A0A8J6QS53_9BACT</name>
<keyword evidence="1" id="KW-1133">Transmembrane helix</keyword>
<feature type="transmembrane region" description="Helical" evidence="1">
    <location>
        <begin position="229"/>
        <end position="249"/>
    </location>
</feature>
<evidence type="ECO:0000256" key="1">
    <source>
        <dbReference type="SAM" id="Phobius"/>
    </source>
</evidence>
<evidence type="ECO:0000313" key="2">
    <source>
        <dbReference type="EMBL" id="MBD1401483.1"/>
    </source>
</evidence>
<gene>
    <name evidence="2" type="ORF">ICT70_12495</name>
</gene>